<accession>A0A382FTQ7</accession>
<feature type="non-terminal residue" evidence="1">
    <location>
        <position position="1"/>
    </location>
</feature>
<dbReference type="AlphaFoldDB" id="A0A382FTQ7"/>
<organism evidence="1">
    <name type="scientific">marine metagenome</name>
    <dbReference type="NCBI Taxonomy" id="408172"/>
    <lineage>
        <taxon>unclassified sequences</taxon>
        <taxon>metagenomes</taxon>
        <taxon>ecological metagenomes</taxon>
    </lineage>
</organism>
<feature type="non-terminal residue" evidence="1">
    <location>
        <position position="27"/>
    </location>
</feature>
<dbReference type="EMBL" id="UINC01051618">
    <property type="protein sequence ID" value="SVB65992.1"/>
    <property type="molecule type" value="Genomic_DNA"/>
</dbReference>
<evidence type="ECO:0000313" key="1">
    <source>
        <dbReference type="EMBL" id="SVB65992.1"/>
    </source>
</evidence>
<sequence length="27" mass="2929">VGGWVDLSKDINMIAYLSGPIENAHND</sequence>
<proteinExistence type="predicted"/>
<protein>
    <submittedName>
        <fullName evidence="1">Uncharacterized protein</fullName>
    </submittedName>
</protein>
<reference evidence="1" key="1">
    <citation type="submission" date="2018-05" db="EMBL/GenBank/DDBJ databases">
        <authorList>
            <person name="Lanie J.A."/>
            <person name="Ng W.-L."/>
            <person name="Kazmierczak K.M."/>
            <person name="Andrzejewski T.M."/>
            <person name="Davidsen T.M."/>
            <person name="Wayne K.J."/>
            <person name="Tettelin H."/>
            <person name="Glass J.I."/>
            <person name="Rusch D."/>
            <person name="Podicherti R."/>
            <person name="Tsui H.-C.T."/>
            <person name="Winkler M.E."/>
        </authorList>
    </citation>
    <scope>NUCLEOTIDE SEQUENCE</scope>
</reference>
<gene>
    <name evidence="1" type="ORF">METZ01_LOCUS218846</name>
</gene>
<name>A0A382FTQ7_9ZZZZ</name>